<evidence type="ECO:0000256" key="2">
    <source>
        <dbReference type="ARBA" id="ARBA00023242"/>
    </source>
</evidence>
<dbReference type="Proteomes" id="UP001497472">
    <property type="component" value="Unassembled WGS sequence"/>
</dbReference>
<feature type="region of interest" description="Disordered" evidence="3">
    <location>
        <begin position="530"/>
        <end position="555"/>
    </location>
</feature>
<keyword evidence="2" id="KW-0539">Nucleus</keyword>
<dbReference type="PANTHER" id="PTHR12585">
    <property type="entry name" value="SCC1 / RAD21 FAMILY MEMBER"/>
    <property type="match status" value="1"/>
</dbReference>
<evidence type="ECO:0000256" key="1">
    <source>
        <dbReference type="ARBA" id="ARBA00004123"/>
    </source>
</evidence>
<dbReference type="Pfam" id="PF04825">
    <property type="entry name" value="Rad21_Rec8_N"/>
    <property type="match status" value="1"/>
</dbReference>
<dbReference type="GO" id="GO:1990414">
    <property type="term" value="P:replication-born double-strand break repair via sister chromatid exchange"/>
    <property type="evidence" value="ECO:0007669"/>
    <property type="project" value="TreeGrafter"/>
</dbReference>
<keyword evidence="6" id="KW-1185">Reference proteome</keyword>
<dbReference type="GO" id="GO:0003682">
    <property type="term" value="F:chromatin binding"/>
    <property type="evidence" value="ECO:0007669"/>
    <property type="project" value="TreeGrafter"/>
</dbReference>
<dbReference type="GO" id="GO:0008278">
    <property type="term" value="C:cohesin complex"/>
    <property type="evidence" value="ECO:0007669"/>
    <property type="project" value="InterPro"/>
</dbReference>
<gene>
    <name evidence="5" type="ORF">LNINA_LOCUS9705</name>
</gene>
<comment type="subcellular location">
    <subcellularLocation>
        <location evidence="1">Nucleus</location>
    </subcellularLocation>
</comment>
<dbReference type="GO" id="GO:0007062">
    <property type="term" value="P:sister chromatid cohesion"/>
    <property type="evidence" value="ECO:0007669"/>
    <property type="project" value="InterPro"/>
</dbReference>
<organism evidence="5 6">
    <name type="scientific">Leptosia nina</name>
    <dbReference type="NCBI Taxonomy" id="320188"/>
    <lineage>
        <taxon>Eukaryota</taxon>
        <taxon>Metazoa</taxon>
        <taxon>Ecdysozoa</taxon>
        <taxon>Arthropoda</taxon>
        <taxon>Hexapoda</taxon>
        <taxon>Insecta</taxon>
        <taxon>Pterygota</taxon>
        <taxon>Neoptera</taxon>
        <taxon>Endopterygota</taxon>
        <taxon>Lepidoptera</taxon>
        <taxon>Glossata</taxon>
        <taxon>Ditrysia</taxon>
        <taxon>Papilionoidea</taxon>
        <taxon>Pieridae</taxon>
        <taxon>Pierinae</taxon>
        <taxon>Leptosia</taxon>
    </lineage>
</organism>
<evidence type="ECO:0000313" key="5">
    <source>
        <dbReference type="EMBL" id="CAK1550480.1"/>
    </source>
</evidence>
<reference evidence="5 6" key="1">
    <citation type="submission" date="2023-11" db="EMBL/GenBank/DDBJ databases">
        <authorList>
            <person name="Okamura Y."/>
        </authorList>
    </citation>
    <scope>NUCLEOTIDE SEQUENCE [LARGE SCALE GENOMIC DNA]</scope>
</reference>
<dbReference type="AlphaFoldDB" id="A0AAV1JM83"/>
<dbReference type="GO" id="GO:0005634">
    <property type="term" value="C:nucleus"/>
    <property type="evidence" value="ECO:0007669"/>
    <property type="project" value="UniProtKB-SubCell"/>
</dbReference>
<name>A0AAV1JM83_9NEOP</name>
<feature type="domain" description="Rad21/Rec8-like protein N-terminal" evidence="4">
    <location>
        <begin position="1"/>
        <end position="98"/>
    </location>
</feature>
<dbReference type="InterPro" id="IPR006910">
    <property type="entry name" value="Rad21_Rec8_N"/>
</dbReference>
<comment type="caution">
    <text evidence="5">The sequence shown here is derived from an EMBL/GenBank/DDBJ whole genome shotgun (WGS) entry which is preliminary data.</text>
</comment>
<evidence type="ECO:0000256" key="3">
    <source>
        <dbReference type="SAM" id="MobiDB-lite"/>
    </source>
</evidence>
<evidence type="ECO:0000259" key="4">
    <source>
        <dbReference type="Pfam" id="PF04825"/>
    </source>
</evidence>
<accession>A0AAV1JM83</accession>
<sequence>MFYPVESLRRGGRFHLCWVADAWSERFEIIKTRQIFEQDVRKMCDDLLDVIQQESGRPSRRFSLRLSSQLIHGLVLFYRRKVNLFIHEVCMLQAYTMHSINQRTKSPEPKRRVRRSPPVQRLVIQEIDGDERVEELLQQNTQNIVARVEDITLREPNIPDNRALYDGFGEMDLQIPSITLNDQTVEFMLGPEGSAMQQSALELVDLTPENLNNLTHLADRASAHMERISEHDVSVLNKSTGTELRAPGSFGGEITDIPLPEMTIPPETQTMVGEAAQPSASVIDKSPEQITVEEIASSDLDANLRPRRRKVRPRIDECTVMSGTYMGARIKDDHVDLRCKDSTSDVIKIRGPTTQQLLHRPCHAGIQPSTKLNLFPNNMFLRRLNACTMPPVATAVDAPQEALVQDKTRDASRSFVQEMEQPEGVAHAPTNVISEPMEVLPIPETNPGVPVNQEDISDFPTQKISTVATVEEPPREIPSPIKIRRVGVRTFTSAVEMDFNNISTNKENIPDNRQARISVLLQEAGLADVPQEKIDEANHSKSRSETPLGSLDRTKVSLGDSDVTTESQRFLRDEWGSYGTMHKLFFCIKDGLKGINVRALVSRGPTLQGRERLVAAKCFTSLLKLRQHGFITIEKDPVTLEIVNITLGPRLLKLENAEKHL</sequence>
<dbReference type="PANTHER" id="PTHR12585:SF69">
    <property type="entry name" value="FI11703P"/>
    <property type="match status" value="1"/>
</dbReference>
<protein>
    <recommendedName>
        <fullName evidence="4">Rad21/Rec8-like protein N-terminal domain-containing protein</fullName>
    </recommendedName>
</protein>
<dbReference type="EMBL" id="CAVLEF010000082">
    <property type="protein sequence ID" value="CAK1550480.1"/>
    <property type="molecule type" value="Genomic_DNA"/>
</dbReference>
<proteinExistence type="predicted"/>
<feature type="compositionally biased region" description="Basic and acidic residues" evidence="3">
    <location>
        <begin position="530"/>
        <end position="544"/>
    </location>
</feature>
<evidence type="ECO:0000313" key="6">
    <source>
        <dbReference type="Proteomes" id="UP001497472"/>
    </source>
</evidence>
<dbReference type="InterPro" id="IPR039781">
    <property type="entry name" value="Rad21/Rec8-like"/>
</dbReference>